<protein>
    <submittedName>
        <fullName evidence="2">Uncharacterized protein</fullName>
    </submittedName>
</protein>
<feature type="compositionally biased region" description="Low complexity" evidence="1">
    <location>
        <begin position="23"/>
        <end position="39"/>
    </location>
</feature>
<evidence type="ECO:0000256" key="1">
    <source>
        <dbReference type="SAM" id="MobiDB-lite"/>
    </source>
</evidence>
<dbReference type="AlphaFoldDB" id="A0A6J4QFU0"/>
<feature type="region of interest" description="Disordered" evidence="1">
    <location>
        <begin position="1"/>
        <end position="39"/>
    </location>
</feature>
<reference evidence="2" key="1">
    <citation type="submission" date="2020-02" db="EMBL/GenBank/DDBJ databases">
        <authorList>
            <person name="Meier V. D."/>
        </authorList>
    </citation>
    <scope>NUCLEOTIDE SEQUENCE</scope>
    <source>
        <strain evidence="2">AVDCRST_MAG64</strain>
    </source>
</reference>
<organism evidence="2">
    <name type="scientific">uncultured Phycisphaerae bacterium</name>
    <dbReference type="NCBI Taxonomy" id="904963"/>
    <lineage>
        <taxon>Bacteria</taxon>
        <taxon>Pseudomonadati</taxon>
        <taxon>Planctomycetota</taxon>
        <taxon>Phycisphaerae</taxon>
        <taxon>environmental samples</taxon>
    </lineage>
</organism>
<feature type="non-terminal residue" evidence="2">
    <location>
        <position position="1"/>
    </location>
</feature>
<accession>A0A6J4QFU0</accession>
<sequence>CRFVGPITANDVAVAASDRRSPARSPGRSASRPPSVSAG</sequence>
<feature type="non-terminal residue" evidence="2">
    <location>
        <position position="39"/>
    </location>
</feature>
<name>A0A6J4QFU0_9BACT</name>
<proteinExistence type="predicted"/>
<evidence type="ECO:0000313" key="2">
    <source>
        <dbReference type="EMBL" id="CAA9438761.1"/>
    </source>
</evidence>
<gene>
    <name evidence="2" type="ORF">AVDCRST_MAG64-3996</name>
</gene>
<dbReference type="EMBL" id="CADCUQ010000923">
    <property type="protein sequence ID" value="CAA9438761.1"/>
    <property type="molecule type" value="Genomic_DNA"/>
</dbReference>